<dbReference type="OrthoDB" id="449487at2759"/>
<dbReference type="Gene3D" id="3.60.15.10">
    <property type="entry name" value="Ribonuclease Z/Hydroxyacylglutathione hydrolase-like"/>
    <property type="match status" value="1"/>
</dbReference>
<keyword evidence="2" id="KW-0378">Hydrolase</keyword>
<evidence type="ECO:0000313" key="3">
    <source>
        <dbReference type="Proteomes" id="UP001056384"/>
    </source>
</evidence>
<dbReference type="EMBL" id="CP099426">
    <property type="protein sequence ID" value="USW56915.1"/>
    <property type="molecule type" value="Genomic_DNA"/>
</dbReference>
<gene>
    <name evidence="2" type="ORF">Slin15195_G102340</name>
</gene>
<reference evidence="2" key="1">
    <citation type="submission" date="2022-06" db="EMBL/GenBank/DDBJ databases">
        <title>Complete genome sequences of two strains of the flax pathogen Septoria linicola.</title>
        <authorList>
            <person name="Lapalu N."/>
            <person name="Simon A."/>
            <person name="Demenou B."/>
            <person name="Paumier D."/>
            <person name="Guillot M.-P."/>
            <person name="Gout L."/>
            <person name="Valade R."/>
        </authorList>
    </citation>
    <scope>NUCLEOTIDE SEQUENCE</scope>
    <source>
        <strain evidence="2">SE15195</strain>
    </source>
</reference>
<dbReference type="Proteomes" id="UP001056384">
    <property type="component" value="Chromosome 9"/>
</dbReference>
<proteinExistence type="predicted"/>
<dbReference type="InterPro" id="IPR036866">
    <property type="entry name" value="RibonucZ/Hydroxyglut_hydro"/>
</dbReference>
<feature type="domain" description="Metallo-beta-lactamase" evidence="1">
    <location>
        <begin position="108"/>
        <end position="282"/>
    </location>
</feature>
<protein>
    <submittedName>
        <fullName evidence="2">Metallo-beta-lactamase, ribonuclease Z/Hydroxyacylglutathione hydrolase</fullName>
    </submittedName>
</protein>
<dbReference type="SUPFAM" id="SSF56281">
    <property type="entry name" value="Metallo-hydrolase/oxidoreductase"/>
    <property type="match status" value="1"/>
</dbReference>
<dbReference type="CDD" id="cd16280">
    <property type="entry name" value="metallo-hydrolase-like_MBL-fold"/>
    <property type="match status" value="1"/>
</dbReference>
<accession>A0A9Q9AXG0</accession>
<organism evidence="2 3">
    <name type="scientific">Septoria linicola</name>
    <dbReference type="NCBI Taxonomy" id="215465"/>
    <lineage>
        <taxon>Eukaryota</taxon>
        <taxon>Fungi</taxon>
        <taxon>Dikarya</taxon>
        <taxon>Ascomycota</taxon>
        <taxon>Pezizomycotina</taxon>
        <taxon>Dothideomycetes</taxon>
        <taxon>Dothideomycetidae</taxon>
        <taxon>Mycosphaerellales</taxon>
        <taxon>Mycosphaerellaceae</taxon>
        <taxon>Septoria</taxon>
    </lineage>
</organism>
<dbReference type="InterPro" id="IPR001279">
    <property type="entry name" value="Metallo-B-lactamas"/>
</dbReference>
<dbReference type="GO" id="GO:0016787">
    <property type="term" value="F:hydrolase activity"/>
    <property type="evidence" value="ECO:0007669"/>
    <property type="project" value="UniProtKB-KW"/>
</dbReference>
<dbReference type="AlphaFoldDB" id="A0A9Q9AXG0"/>
<dbReference type="Pfam" id="PF00753">
    <property type="entry name" value="Lactamase_B"/>
    <property type="match status" value="1"/>
</dbReference>
<evidence type="ECO:0000259" key="1">
    <source>
        <dbReference type="SMART" id="SM00849"/>
    </source>
</evidence>
<evidence type="ECO:0000313" key="2">
    <source>
        <dbReference type="EMBL" id="USW56915.1"/>
    </source>
</evidence>
<sequence>MAYATSYEMKVTVLATLCWAVRATAQSSSFTNFTELFNITTYPEAQTSNVSQYLNQASTLAGYELDDHFQRRCIIAQVYDDLSSNAQAPGFIPPIEVFDGVYFIGQSAVSAWAISTEEGVVVIDALNNAQEAEQILIPGLQSFGYTGNDIAALIITHEHFDHYGGARWLQETYNTTVYAGDAAWQSMEVVDGGPRRGLTVTDGQELSFGNFSIRFIATPGHTPGCMSLIFPVVDHGAKHIAGMNGGAGISKNAATKEDQIKSYAKLATLAQATGVDTLLANHQTQDRSLTNFDLLKARQCVQHGCVQENPFVIGTEAFVKYLQVQSLCVRVQAARSGQDLTI</sequence>
<keyword evidence="3" id="KW-1185">Reference proteome</keyword>
<dbReference type="InterPro" id="IPR050855">
    <property type="entry name" value="NDM-1-like"/>
</dbReference>
<name>A0A9Q9AXG0_9PEZI</name>
<dbReference type="PANTHER" id="PTHR42951">
    <property type="entry name" value="METALLO-BETA-LACTAMASE DOMAIN-CONTAINING"/>
    <property type="match status" value="1"/>
</dbReference>
<dbReference type="SMART" id="SM00849">
    <property type="entry name" value="Lactamase_B"/>
    <property type="match status" value="1"/>
</dbReference>